<evidence type="ECO:0000313" key="2">
    <source>
        <dbReference type="Proteomes" id="UP001057402"/>
    </source>
</evidence>
<accession>A0ACB9S829</accession>
<reference evidence="2" key="1">
    <citation type="journal article" date="2023" name="Front. Plant Sci.">
        <title>Chromosomal-level genome assembly of Melastoma candidum provides insights into trichome evolution.</title>
        <authorList>
            <person name="Zhong Y."/>
            <person name="Wu W."/>
            <person name="Sun C."/>
            <person name="Zou P."/>
            <person name="Liu Y."/>
            <person name="Dai S."/>
            <person name="Zhou R."/>
        </authorList>
    </citation>
    <scope>NUCLEOTIDE SEQUENCE [LARGE SCALE GENOMIC DNA]</scope>
</reference>
<comment type="caution">
    <text evidence="1">The sequence shown here is derived from an EMBL/GenBank/DDBJ whole genome shotgun (WGS) entry which is preliminary data.</text>
</comment>
<gene>
    <name evidence="1" type="ORF">MLD38_003707</name>
</gene>
<dbReference type="Proteomes" id="UP001057402">
    <property type="component" value="Chromosome 2"/>
</dbReference>
<organism evidence="1 2">
    <name type="scientific">Melastoma candidum</name>
    <dbReference type="NCBI Taxonomy" id="119954"/>
    <lineage>
        <taxon>Eukaryota</taxon>
        <taxon>Viridiplantae</taxon>
        <taxon>Streptophyta</taxon>
        <taxon>Embryophyta</taxon>
        <taxon>Tracheophyta</taxon>
        <taxon>Spermatophyta</taxon>
        <taxon>Magnoliopsida</taxon>
        <taxon>eudicotyledons</taxon>
        <taxon>Gunneridae</taxon>
        <taxon>Pentapetalae</taxon>
        <taxon>rosids</taxon>
        <taxon>malvids</taxon>
        <taxon>Myrtales</taxon>
        <taxon>Melastomataceae</taxon>
        <taxon>Melastomatoideae</taxon>
        <taxon>Melastomateae</taxon>
        <taxon>Melastoma</taxon>
    </lineage>
</organism>
<sequence length="237" mass="26534">MGWFLCSDCSGRSGQSKRSVARDRQIQSGLDKQKAVSGECTKGDWRQPIRLFAIKQLDRNGLQGNREFLVEVLMLSLLHHPNLVNLIGYCADGDQRLLVYEFMPLGLWRHLHDLAPDKQPLDWNTRMKGQKEVSPDGRPITTRSLLSETLVPSACSGCNVRAGAAQHESGNSGRSDCPFLPGVPEVQLGFCPGWGHRFQLLNSQDKKRTLKHKFHNPYTGILALCISCDEFLEEYAG</sequence>
<name>A0ACB9S829_9MYRT</name>
<evidence type="ECO:0000313" key="1">
    <source>
        <dbReference type="EMBL" id="KAI4385713.1"/>
    </source>
</evidence>
<protein>
    <submittedName>
        <fullName evidence="1">Uncharacterized protein</fullName>
    </submittedName>
</protein>
<keyword evidence="2" id="KW-1185">Reference proteome</keyword>
<dbReference type="EMBL" id="CM042881">
    <property type="protein sequence ID" value="KAI4385713.1"/>
    <property type="molecule type" value="Genomic_DNA"/>
</dbReference>
<proteinExistence type="predicted"/>